<gene>
    <name evidence="1" type="ORF">MSTE_04173</name>
</gene>
<reference evidence="2" key="1">
    <citation type="journal article" date="2017" name="Genome Announc.">
        <title>Complete Genome Sequence of Mycobacterium stephanolepidis.</title>
        <authorList>
            <person name="Fukano H."/>
            <person name="Yoshida M."/>
            <person name="Katayama Y."/>
            <person name="Omatsu T."/>
            <person name="Mizutani T."/>
            <person name="Kurata O."/>
            <person name="Wada S."/>
            <person name="Hoshino Y."/>
        </authorList>
    </citation>
    <scope>NUCLEOTIDE SEQUENCE [LARGE SCALE GENOMIC DNA]</scope>
    <source>
        <strain evidence="2">NJB0901</strain>
    </source>
</reference>
<dbReference type="EMBL" id="AP018165">
    <property type="protein sequence ID" value="BAX99467.1"/>
    <property type="molecule type" value="Genomic_DNA"/>
</dbReference>
<evidence type="ECO:0000313" key="2">
    <source>
        <dbReference type="Proteomes" id="UP000217954"/>
    </source>
</evidence>
<protein>
    <submittedName>
        <fullName evidence="1">Uncharacterized protein</fullName>
    </submittedName>
</protein>
<reference evidence="1 2" key="2">
    <citation type="journal article" date="2017" name="Int. J. Syst. Evol. Microbiol.">
        <title>Mycobacterium stephanolepidis sp. nov., a rapidly growing species related to Mycobacterium chelonae, isolated from marine teleost fish, Stephanolepis cirrhifer.</title>
        <authorList>
            <person name="Fukano H."/>
            <person name="Wada S."/>
            <person name="Kurata O."/>
            <person name="Katayama K."/>
            <person name="Fujiwara N."/>
            <person name="Hoshino Y."/>
        </authorList>
    </citation>
    <scope>NUCLEOTIDE SEQUENCE [LARGE SCALE GENOMIC DNA]</scope>
    <source>
        <strain evidence="1 2">NJB0901</strain>
    </source>
</reference>
<dbReference type="KEGG" id="mste:MSTE_04173"/>
<organism evidence="1 2">
    <name type="scientific">[Mycobacterium] stephanolepidis</name>
    <dbReference type="NCBI Taxonomy" id="1520670"/>
    <lineage>
        <taxon>Bacteria</taxon>
        <taxon>Bacillati</taxon>
        <taxon>Actinomycetota</taxon>
        <taxon>Actinomycetes</taxon>
        <taxon>Mycobacteriales</taxon>
        <taxon>Mycobacteriaceae</taxon>
        <taxon>Mycobacteroides</taxon>
    </lineage>
</organism>
<evidence type="ECO:0000313" key="1">
    <source>
        <dbReference type="EMBL" id="BAX99467.1"/>
    </source>
</evidence>
<proteinExistence type="predicted"/>
<sequence length="193" mass="20899">MDAVYFEDLREFGAIERAHVLTGDRTPEAGKEPAITHRVIRGFPVIAPDRRGGESPLHQFVVEKFLRGGGDRGQRRQPRLVGQDITHRDRLFAVGGEFRPVAGDRGVVGQQPSVGQTMDNGGGHPFGGRVHDRRGIAGPRHTGTRLTGPDVEHGFAVDIGAERATPGTADIHRRELADHPGELGLCPALHAVR</sequence>
<dbReference type="AlphaFoldDB" id="A0A1Z4F2P5"/>
<name>A0A1Z4F2P5_9MYCO</name>
<dbReference type="Proteomes" id="UP000217954">
    <property type="component" value="Chromosome"/>
</dbReference>
<accession>A0A1Z4F2P5</accession>
<keyword evidence="2" id="KW-1185">Reference proteome</keyword>